<evidence type="ECO:0008006" key="3">
    <source>
        <dbReference type="Google" id="ProtNLM"/>
    </source>
</evidence>
<accession>A0A4D6N0N7</accession>
<dbReference type="AlphaFoldDB" id="A0A4D6N0N7"/>
<protein>
    <recommendedName>
        <fullName evidence="3">DUF674 domain-containing protein</fullName>
    </recommendedName>
</protein>
<dbReference type="Pfam" id="PF05056">
    <property type="entry name" value="DUF674"/>
    <property type="match status" value="1"/>
</dbReference>
<sequence>MSMASSSSKLTLKLIIDSKREKVLFAEASKAVVDFLFYLLCLPIGSATRILNKDQMVGSLVNMYESVKNLDETYMEPKLRKDLMLKLIASVSSQISGLLPSIDDTSSDTSKYVFYRCPTHYGYVTCDNTTRCPYQCGNTMNSVMQFVGEKVGSFEISADKSGFVKEVVTYMVMDDLVVQPMSSISSITLLTKFNVKEVGELQEKVVDLDMNKA</sequence>
<proteinExistence type="predicted"/>
<dbReference type="PANTHER" id="PTHR33103">
    <property type="entry name" value="OS01G0153900 PROTEIN"/>
    <property type="match status" value="1"/>
</dbReference>
<dbReference type="InterPro" id="IPR007750">
    <property type="entry name" value="DUF674"/>
</dbReference>
<dbReference type="PANTHER" id="PTHR33103:SF19">
    <property type="entry name" value="OS09G0544700 PROTEIN"/>
    <property type="match status" value="1"/>
</dbReference>
<evidence type="ECO:0000313" key="2">
    <source>
        <dbReference type="Proteomes" id="UP000501690"/>
    </source>
</evidence>
<dbReference type="EMBL" id="CP039353">
    <property type="protein sequence ID" value="QCE05637.1"/>
    <property type="molecule type" value="Genomic_DNA"/>
</dbReference>
<name>A0A4D6N0N7_VIGUN</name>
<organism evidence="1 2">
    <name type="scientific">Vigna unguiculata</name>
    <name type="common">Cowpea</name>
    <dbReference type="NCBI Taxonomy" id="3917"/>
    <lineage>
        <taxon>Eukaryota</taxon>
        <taxon>Viridiplantae</taxon>
        <taxon>Streptophyta</taxon>
        <taxon>Embryophyta</taxon>
        <taxon>Tracheophyta</taxon>
        <taxon>Spermatophyta</taxon>
        <taxon>Magnoliopsida</taxon>
        <taxon>eudicotyledons</taxon>
        <taxon>Gunneridae</taxon>
        <taxon>Pentapetalae</taxon>
        <taxon>rosids</taxon>
        <taxon>fabids</taxon>
        <taxon>Fabales</taxon>
        <taxon>Fabaceae</taxon>
        <taxon>Papilionoideae</taxon>
        <taxon>50 kb inversion clade</taxon>
        <taxon>NPAAA clade</taxon>
        <taxon>indigoferoid/millettioid clade</taxon>
        <taxon>Phaseoleae</taxon>
        <taxon>Vigna</taxon>
    </lineage>
</organism>
<evidence type="ECO:0000313" key="1">
    <source>
        <dbReference type="EMBL" id="QCE05637.1"/>
    </source>
</evidence>
<dbReference type="Proteomes" id="UP000501690">
    <property type="component" value="Linkage Group LG9"/>
</dbReference>
<reference evidence="1 2" key="1">
    <citation type="submission" date="2019-04" db="EMBL/GenBank/DDBJ databases">
        <title>An improved genome assembly and genetic linkage map for asparagus bean, Vigna unguiculata ssp. sesquipedialis.</title>
        <authorList>
            <person name="Xia Q."/>
            <person name="Zhang R."/>
            <person name="Dong Y."/>
        </authorList>
    </citation>
    <scope>NUCLEOTIDE SEQUENCE [LARGE SCALE GENOMIC DNA]</scope>
    <source>
        <tissue evidence="1">Leaf</tissue>
    </source>
</reference>
<keyword evidence="2" id="KW-1185">Reference proteome</keyword>
<gene>
    <name evidence="1" type="ORF">DEO72_LG9g642</name>
</gene>